<evidence type="ECO:0000256" key="4">
    <source>
        <dbReference type="ARBA" id="ARBA00022737"/>
    </source>
</evidence>
<dbReference type="InterPro" id="IPR055347">
    <property type="entry name" value="UTP6_N"/>
</dbReference>
<keyword evidence="3" id="KW-0698">rRNA processing</keyword>
<dbReference type="Pfam" id="PF08640">
    <property type="entry name" value="U3_assoc_6"/>
    <property type="match status" value="1"/>
</dbReference>
<dbReference type="GO" id="GO:0000462">
    <property type="term" value="P:maturation of SSU-rRNA from tricistronic rRNA transcript (SSU-rRNA, 5.8S rRNA, LSU-rRNA)"/>
    <property type="evidence" value="ECO:0007669"/>
    <property type="project" value="InterPro"/>
</dbReference>
<dbReference type="InterPro" id="IPR003107">
    <property type="entry name" value="HAT"/>
</dbReference>
<dbReference type="InterPro" id="IPR013949">
    <property type="entry name" value="Utp6"/>
</dbReference>
<evidence type="ECO:0000256" key="3">
    <source>
        <dbReference type="ARBA" id="ARBA00022552"/>
    </source>
</evidence>
<comment type="subcellular location">
    <subcellularLocation>
        <location evidence="1">Nucleus</location>
        <location evidence="1">Nucleolus</location>
    </subcellularLocation>
</comment>
<dbReference type="InterPro" id="IPR011990">
    <property type="entry name" value="TPR-like_helical_dom_sf"/>
</dbReference>
<keyword evidence="8" id="KW-1185">Reference proteome</keyword>
<comment type="caution">
    <text evidence="7">The sequence shown here is derived from an EMBL/GenBank/DDBJ whole genome shotgun (WGS) entry which is preliminary data.</text>
</comment>
<dbReference type="SMART" id="SM00386">
    <property type="entry name" value="HAT"/>
    <property type="match status" value="3"/>
</dbReference>
<accession>A0A139GZB2</accession>
<name>A0A139GZB2_9PEZI</name>
<dbReference type="PANTHER" id="PTHR23271">
    <property type="entry name" value="HEPATOCELLULAR CARCINOMA-ASSOCIATED ANTIGEN 66"/>
    <property type="match status" value="1"/>
</dbReference>
<dbReference type="AlphaFoldDB" id="A0A139GZB2"/>
<evidence type="ECO:0000313" key="8">
    <source>
        <dbReference type="Proteomes" id="UP000073492"/>
    </source>
</evidence>
<sequence>MAAASDKARFYLEQHVPELREYESKSIFSRHEIASITSKRSDFEHALNARGSTPADYARYATYEMNLDALRKKRCRRLAVKASSFSAQRTVFFVLHRATRKFPRDMALWMQYINFCKKEKANKKLAKVLTSVLRLHPKEHGLWVLAAKHYAETQGDMGTARNYMQRGLRFCKDDLKLWLEYAKLEMLYLAKIAARRKILGLDEKHEQKVDEDENMVTLPIITADDFEPASNDEDAEKGVEEVNEDLLKRLEHAPAFTGAIPIAIFDSAMKQLGSKAPAAAENFFDLIWTFGQVPSTSRILDHILDWLRQNASNSVELIISEAKRELFGVDSTSADFPPALSKCLADISSGRTRLQENQQPSLSGKAVLLLVPLAENAGEADQDIRRVLEASIRRHLRTTWTVSRRPGEKRSGPEGIATALQSQGKQQQAELVLRLAGDASIGA</sequence>
<evidence type="ECO:0000313" key="7">
    <source>
        <dbReference type="EMBL" id="KXS95546.1"/>
    </source>
</evidence>
<dbReference type="OrthoDB" id="28112at2759"/>
<protein>
    <recommendedName>
        <fullName evidence="6">U3 small nucleolar RNA-associated protein 6 N-terminal domain-containing protein</fullName>
    </recommendedName>
</protein>
<comment type="similarity">
    <text evidence="2">Belongs to the UTP6 family.</text>
</comment>
<evidence type="ECO:0000259" key="6">
    <source>
        <dbReference type="Pfam" id="PF08640"/>
    </source>
</evidence>
<dbReference type="SUPFAM" id="SSF48452">
    <property type="entry name" value="TPR-like"/>
    <property type="match status" value="1"/>
</dbReference>
<gene>
    <name evidence="7" type="ORF">AC579_707</name>
</gene>
<dbReference type="Proteomes" id="UP000073492">
    <property type="component" value="Unassembled WGS sequence"/>
</dbReference>
<keyword evidence="5" id="KW-0539">Nucleus</keyword>
<keyword evidence="4" id="KW-0677">Repeat</keyword>
<dbReference type="STRING" id="113226.A0A139GZB2"/>
<dbReference type="EMBL" id="LFZO01000885">
    <property type="protein sequence ID" value="KXS95546.1"/>
    <property type="molecule type" value="Genomic_DNA"/>
</dbReference>
<proteinExistence type="inferred from homology"/>
<dbReference type="GO" id="GO:0032040">
    <property type="term" value="C:small-subunit processome"/>
    <property type="evidence" value="ECO:0007669"/>
    <property type="project" value="TreeGrafter"/>
</dbReference>
<evidence type="ECO:0000256" key="1">
    <source>
        <dbReference type="ARBA" id="ARBA00004604"/>
    </source>
</evidence>
<evidence type="ECO:0000256" key="2">
    <source>
        <dbReference type="ARBA" id="ARBA00010734"/>
    </source>
</evidence>
<evidence type="ECO:0000256" key="5">
    <source>
        <dbReference type="ARBA" id="ARBA00023242"/>
    </source>
</evidence>
<dbReference type="PANTHER" id="PTHR23271:SF1">
    <property type="entry name" value="U3 SMALL NUCLEOLAR RNA-ASSOCIATED PROTEIN 6 HOMOLOG"/>
    <property type="match status" value="1"/>
</dbReference>
<dbReference type="GO" id="GO:0034388">
    <property type="term" value="C:Pwp2p-containing subcomplex of 90S preribosome"/>
    <property type="evidence" value="ECO:0007669"/>
    <property type="project" value="TreeGrafter"/>
</dbReference>
<dbReference type="Gene3D" id="1.25.40.10">
    <property type="entry name" value="Tetratricopeptide repeat domain"/>
    <property type="match status" value="1"/>
</dbReference>
<dbReference type="GO" id="GO:0030515">
    <property type="term" value="F:snoRNA binding"/>
    <property type="evidence" value="ECO:0007669"/>
    <property type="project" value="InterPro"/>
</dbReference>
<reference evidence="7 8" key="1">
    <citation type="submission" date="2015-07" db="EMBL/GenBank/DDBJ databases">
        <title>Comparative genomics of the Sigatoka disease complex on banana suggests a link between parallel evolutionary changes in Pseudocercospora fijiensis and Pseudocercospora eumusae and increased virulence on the banana host.</title>
        <authorList>
            <person name="Chang T.-C."/>
            <person name="Salvucci A."/>
            <person name="Crous P.W."/>
            <person name="Stergiopoulos I."/>
        </authorList>
    </citation>
    <scope>NUCLEOTIDE SEQUENCE [LARGE SCALE GENOMIC DNA]</scope>
    <source>
        <strain evidence="7 8">CBS 116634</strain>
    </source>
</reference>
<feature type="domain" description="U3 small nucleolar RNA-associated protein 6 N-terminal" evidence="6">
    <location>
        <begin position="12"/>
        <end position="82"/>
    </location>
</feature>
<organism evidence="7 8">
    <name type="scientific">Pseudocercospora musae</name>
    <dbReference type="NCBI Taxonomy" id="113226"/>
    <lineage>
        <taxon>Eukaryota</taxon>
        <taxon>Fungi</taxon>
        <taxon>Dikarya</taxon>
        <taxon>Ascomycota</taxon>
        <taxon>Pezizomycotina</taxon>
        <taxon>Dothideomycetes</taxon>
        <taxon>Dothideomycetidae</taxon>
        <taxon>Mycosphaerellales</taxon>
        <taxon>Mycosphaerellaceae</taxon>
        <taxon>Pseudocercospora</taxon>
    </lineage>
</organism>